<name>A0A7S0IYA5_9EUKA</name>
<dbReference type="EMBL" id="HBER01021556">
    <property type="protein sequence ID" value="CAD8535570.1"/>
    <property type="molecule type" value="Transcribed_RNA"/>
</dbReference>
<gene>
    <name evidence="4" type="ORF">CLEP1334_LOCUS10850</name>
</gene>
<reference evidence="4" key="1">
    <citation type="submission" date="2021-01" db="EMBL/GenBank/DDBJ databases">
        <authorList>
            <person name="Corre E."/>
            <person name="Pelletier E."/>
            <person name="Niang G."/>
            <person name="Scheremetjew M."/>
            <person name="Finn R."/>
            <person name="Kale V."/>
            <person name="Holt S."/>
            <person name="Cochrane G."/>
            <person name="Meng A."/>
            <person name="Brown T."/>
            <person name="Cohen L."/>
        </authorList>
    </citation>
    <scope>NUCLEOTIDE SEQUENCE</scope>
    <source>
        <strain evidence="4">RCC1130</strain>
    </source>
</reference>
<dbReference type="InterPro" id="IPR013766">
    <property type="entry name" value="Thioredoxin_domain"/>
</dbReference>
<keyword evidence="1" id="KW-1015">Disulfide bond</keyword>
<keyword evidence="2" id="KW-1133">Transmembrane helix</keyword>
<dbReference type="PROSITE" id="PS51352">
    <property type="entry name" value="THIOREDOXIN_2"/>
    <property type="match status" value="1"/>
</dbReference>
<dbReference type="CDD" id="cd02947">
    <property type="entry name" value="TRX_family"/>
    <property type="match status" value="1"/>
</dbReference>
<organism evidence="4">
    <name type="scientific">Calcidiscus leptoporus</name>
    <dbReference type="NCBI Taxonomy" id="127549"/>
    <lineage>
        <taxon>Eukaryota</taxon>
        <taxon>Haptista</taxon>
        <taxon>Haptophyta</taxon>
        <taxon>Prymnesiophyceae</taxon>
        <taxon>Coccolithales</taxon>
        <taxon>Calcidiscaceae</taxon>
        <taxon>Calcidiscus</taxon>
    </lineage>
</organism>
<keyword evidence="2" id="KW-0812">Transmembrane</keyword>
<dbReference type="AlphaFoldDB" id="A0A7S0IYA5"/>
<feature type="transmembrane region" description="Helical" evidence="2">
    <location>
        <begin position="5"/>
        <end position="23"/>
    </location>
</feature>
<dbReference type="PANTHER" id="PTHR46115">
    <property type="entry name" value="THIOREDOXIN-LIKE PROTEIN 1"/>
    <property type="match status" value="1"/>
</dbReference>
<protein>
    <recommendedName>
        <fullName evidence="3">Thioredoxin domain-containing protein</fullName>
    </recommendedName>
</protein>
<dbReference type="InterPro" id="IPR036249">
    <property type="entry name" value="Thioredoxin-like_sf"/>
</dbReference>
<dbReference type="Gene3D" id="3.40.30.10">
    <property type="entry name" value="Glutaredoxin"/>
    <property type="match status" value="1"/>
</dbReference>
<feature type="domain" description="Thioredoxin" evidence="3">
    <location>
        <begin position="21"/>
        <end position="164"/>
    </location>
</feature>
<evidence type="ECO:0000259" key="3">
    <source>
        <dbReference type="PROSITE" id="PS51352"/>
    </source>
</evidence>
<evidence type="ECO:0000256" key="1">
    <source>
        <dbReference type="ARBA" id="ARBA00023157"/>
    </source>
</evidence>
<dbReference type="SUPFAM" id="SSF52833">
    <property type="entry name" value="Thioredoxin-like"/>
    <property type="match status" value="1"/>
</dbReference>
<evidence type="ECO:0000256" key="2">
    <source>
        <dbReference type="SAM" id="Phobius"/>
    </source>
</evidence>
<proteinExistence type="predicted"/>
<sequence>MLALWEFVCNNPLIVALLLYLLYKRYKSRQPWPDYGGVVTSVHSLAEWTALKEESSSASKLLVVDCYATWCPPCKAAAGPYARMSEEFGSCIFSKVNVDEARDVARELNVTAMPTFKLFRGDSELAACQGWREQHLRELLAKHAPVPSKEDDAAHDLAGFADAD</sequence>
<evidence type="ECO:0000313" key="4">
    <source>
        <dbReference type="EMBL" id="CAD8535570.1"/>
    </source>
</evidence>
<dbReference type="Pfam" id="PF00085">
    <property type="entry name" value="Thioredoxin"/>
    <property type="match status" value="1"/>
</dbReference>
<accession>A0A7S0IYA5</accession>
<keyword evidence="2" id="KW-0472">Membrane</keyword>